<evidence type="ECO:0000313" key="2">
    <source>
        <dbReference type="Proteomes" id="UP000756921"/>
    </source>
</evidence>
<proteinExistence type="predicted"/>
<dbReference type="AlphaFoldDB" id="A0A9P6GJ43"/>
<evidence type="ECO:0000313" key="1">
    <source>
        <dbReference type="EMBL" id="KAF9736682.1"/>
    </source>
</evidence>
<protein>
    <submittedName>
        <fullName evidence="1">Uncharacterized protein</fullName>
    </submittedName>
</protein>
<dbReference type="Proteomes" id="UP000756921">
    <property type="component" value="Unassembled WGS sequence"/>
</dbReference>
<dbReference type="EMBL" id="WJXW01000004">
    <property type="protein sequence ID" value="KAF9736682.1"/>
    <property type="molecule type" value="Genomic_DNA"/>
</dbReference>
<organism evidence="1 2">
    <name type="scientific">Paraphaeosphaeria minitans</name>
    <dbReference type="NCBI Taxonomy" id="565426"/>
    <lineage>
        <taxon>Eukaryota</taxon>
        <taxon>Fungi</taxon>
        <taxon>Dikarya</taxon>
        <taxon>Ascomycota</taxon>
        <taxon>Pezizomycotina</taxon>
        <taxon>Dothideomycetes</taxon>
        <taxon>Pleosporomycetidae</taxon>
        <taxon>Pleosporales</taxon>
        <taxon>Massarineae</taxon>
        <taxon>Didymosphaeriaceae</taxon>
        <taxon>Paraphaeosphaeria</taxon>
    </lineage>
</organism>
<comment type="caution">
    <text evidence="1">The sequence shown here is derived from an EMBL/GenBank/DDBJ whole genome shotgun (WGS) entry which is preliminary data.</text>
</comment>
<accession>A0A9P6GJ43</accession>
<gene>
    <name evidence="1" type="ORF">PMIN01_04461</name>
</gene>
<name>A0A9P6GJ43_9PLEO</name>
<sequence>MFRFACAGGIYYRKRRATLLCYEQYATFAAHLLLCDEAGPLRFPERSPPFPTPRDRVAGVEASGLGARSGGLGCVVRAS</sequence>
<reference evidence="1" key="1">
    <citation type="journal article" date="2020" name="Mol. Plant Microbe Interact.">
        <title>Genome Sequence of the Biocontrol Agent Coniothyrium minitans strain Conio (IMI 134523).</title>
        <authorList>
            <person name="Patel D."/>
            <person name="Shittu T.A."/>
            <person name="Baroncelli R."/>
            <person name="Muthumeenakshi S."/>
            <person name="Osborne T.H."/>
            <person name="Janganan T.K."/>
            <person name="Sreenivasaprasad S."/>
        </authorList>
    </citation>
    <scope>NUCLEOTIDE SEQUENCE</scope>
    <source>
        <strain evidence="1">Conio</strain>
    </source>
</reference>
<keyword evidence="2" id="KW-1185">Reference proteome</keyword>